<sequence length="177" mass="20970">SSDIYHEVFLRLHSNSSKGAVTMNQWRKVYTVSVEYGDIAAVVVDVQQLQHPLTRSTSCLQPRRRRPRGTRPYARTCSRPCTSPLQFRVPWTWRRYRPCSTHRRRRESNTCTGRNCRSLQAWLMSEEVAKKGSELISRGCLPFHPLLFYTHPHWLRRSTTQPRERRETRVCREGRET</sequence>
<feature type="compositionally biased region" description="Basic and acidic residues" evidence="1">
    <location>
        <begin position="162"/>
        <end position="177"/>
    </location>
</feature>
<dbReference type="AlphaFoldDB" id="A0AAV5TEQ5"/>
<feature type="non-terminal residue" evidence="2">
    <location>
        <position position="1"/>
    </location>
</feature>
<name>A0AAV5TEQ5_9BILA</name>
<proteinExistence type="predicted"/>
<dbReference type="EMBL" id="BTSX01000004">
    <property type="protein sequence ID" value="GMS92579.1"/>
    <property type="molecule type" value="Genomic_DNA"/>
</dbReference>
<protein>
    <submittedName>
        <fullName evidence="2">Uncharacterized protein</fullName>
    </submittedName>
</protein>
<gene>
    <name evidence="2" type="ORF">PENTCL1PPCAC_14754</name>
</gene>
<accession>A0AAV5TEQ5</accession>
<comment type="caution">
    <text evidence="2">The sequence shown here is derived from an EMBL/GenBank/DDBJ whole genome shotgun (WGS) entry which is preliminary data.</text>
</comment>
<dbReference type="Proteomes" id="UP001432027">
    <property type="component" value="Unassembled WGS sequence"/>
</dbReference>
<feature type="region of interest" description="Disordered" evidence="1">
    <location>
        <begin position="158"/>
        <end position="177"/>
    </location>
</feature>
<evidence type="ECO:0000313" key="2">
    <source>
        <dbReference type="EMBL" id="GMS92579.1"/>
    </source>
</evidence>
<evidence type="ECO:0000313" key="3">
    <source>
        <dbReference type="Proteomes" id="UP001432027"/>
    </source>
</evidence>
<organism evidence="2 3">
    <name type="scientific">Pristionchus entomophagus</name>
    <dbReference type="NCBI Taxonomy" id="358040"/>
    <lineage>
        <taxon>Eukaryota</taxon>
        <taxon>Metazoa</taxon>
        <taxon>Ecdysozoa</taxon>
        <taxon>Nematoda</taxon>
        <taxon>Chromadorea</taxon>
        <taxon>Rhabditida</taxon>
        <taxon>Rhabditina</taxon>
        <taxon>Diplogasteromorpha</taxon>
        <taxon>Diplogasteroidea</taxon>
        <taxon>Neodiplogasteridae</taxon>
        <taxon>Pristionchus</taxon>
    </lineage>
</organism>
<reference evidence="2" key="1">
    <citation type="submission" date="2023-10" db="EMBL/GenBank/DDBJ databases">
        <title>Genome assembly of Pristionchus species.</title>
        <authorList>
            <person name="Yoshida K."/>
            <person name="Sommer R.J."/>
        </authorList>
    </citation>
    <scope>NUCLEOTIDE SEQUENCE</scope>
    <source>
        <strain evidence="2">RS0144</strain>
    </source>
</reference>
<evidence type="ECO:0000256" key="1">
    <source>
        <dbReference type="SAM" id="MobiDB-lite"/>
    </source>
</evidence>
<keyword evidence="3" id="KW-1185">Reference proteome</keyword>